<evidence type="ECO:0000313" key="2">
    <source>
        <dbReference type="Proteomes" id="UP001162156"/>
    </source>
</evidence>
<reference evidence="1" key="1">
    <citation type="journal article" date="2023" name="Insect Mol. Biol.">
        <title>Genome sequencing provides insights into the evolution of gene families encoding plant cell wall-degrading enzymes in longhorned beetles.</title>
        <authorList>
            <person name="Shin N.R."/>
            <person name="Okamura Y."/>
            <person name="Kirsch R."/>
            <person name="Pauchet Y."/>
        </authorList>
    </citation>
    <scope>NUCLEOTIDE SEQUENCE</scope>
    <source>
        <strain evidence="1">RBIC_L_NR</strain>
    </source>
</reference>
<organism evidence="1 2">
    <name type="scientific">Rhamnusium bicolor</name>
    <dbReference type="NCBI Taxonomy" id="1586634"/>
    <lineage>
        <taxon>Eukaryota</taxon>
        <taxon>Metazoa</taxon>
        <taxon>Ecdysozoa</taxon>
        <taxon>Arthropoda</taxon>
        <taxon>Hexapoda</taxon>
        <taxon>Insecta</taxon>
        <taxon>Pterygota</taxon>
        <taxon>Neoptera</taxon>
        <taxon>Endopterygota</taxon>
        <taxon>Coleoptera</taxon>
        <taxon>Polyphaga</taxon>
        <taxon>Cucujiformia</taxon>
        <taxon>Chrysomeloidea</taxon>
        <taxon>Cerambycidae</taxon>
        <taxon>Lepturinae</taxon>
        <taxon>Rhagiini</taxon>
        <taxon>Rhamnusium</taxon>
    </lineage>
</organism>
<protein>
    <submittedName>
        <fullName evidence="1">Uncharacterized protein</fullName>
    </submittedName>
</protein>
<dbReference type="Proteomes" id="UP001162156">
    <property type="component" value="Unassembled WGS sequence"/>
</dbReference>
<keyword evidence="2" id="KW-1185">Reference proteome</keyword>
<name>A0AAV8XPL5_9CUCU</name>
<gene>
    <name evidence="1" type="ORF">NQ314_010918</name>
</gene>
<comment type="caution">
    <text evidence="1">The sequence shown here is derived from an EMBL/GenBank/DDBJ whole genome shotgun (WGS) entry which is preliminary data.</text>
</comment>
<sequence length="92" mass="11122">MHISVVNFYVLHQCYKKNEEIKEKSKFAKKLASELVEEHMERRLNNPRVPRDLRSTIARILNKPEHTFQMENENLVLENRKPCFLCNKMTHR</sequence>
<proteinExistence type="predicted"/>
<dbReference type="EMBL" id="JANEYF010003028">
    <property type="protein sequence ID" value="KAJ8939996.1"/>
    <property type="molecule type" value="Genomic_DNA"/>
</dbReference>
<dbReference type="AlphaFoldDB" id="A0AAV8XPL5"/>
<evidence type="ECO:0000313" key="1">
    <source>
        <dbReference type="EMBL" id="KAJ8939996.1"/>
    </source>
</evidence>
<accession>A0AAV8XPL5</accession>